<gene>
    <name evidence="5" type="ordered locus">CCNA_02474</name>
</gene>
<dbReference type="Proteomes" id="UP000001364">
    <property type="component" value="Chromosome"/>
</dbReference>
<dbReference type="PRINTS" id="PR00598">
    <property type="entry name" value="HTHMARR"/>
</dbReference>
<dbReference type="KEGG" id="ccs:CCNA_02474"/>
<reference evidence="5 6" key="1">
    <citation type="journal article" date="2010" name="J. Bacteriol.">
        <title>The genetic basis of laboratory adaptation in Caulobacter crescentus.</title>
        <authorList>
            <person name="Marks M.E."/>
            <person name="Castro-Rojas C.M."/>
            <person name="Teiling C."/>
            <person name="Du L."/>
            <person name="Kapatral V."/>
            <person name="Walunas T.L."/>
            <person name="Crosson S."/>
        </authorList>
    </citation>
    <scope>NUCLEOTIDE SEQUENCE [LARGE SCALE GENOMIC DNA]</scope>
    <source>
        <strain evidence="6">NA1000 / CB15N</strain>
    </source>
</reference>
<dbReference type="PhylomeDB" id="A0A0H3C962"/>
<dbReference type="PANTHER" id="PTHR42756:SF1">
    <property type="entry name" value="TRANSCRIPTIONAL REPRESSOR OF EMRAB OPERON"/>
    <property type="match status" value="1"/>
</dbReference>
<dbReference type="HOGENOM" id="CLU_083287_4_1_5"/>
<dbReference type="AlphaFoldDB" id="A0A0H3C962"/>
<keyword evidence="6" id="KW-1185">Reference proteome</keyword>
<protein>
    <submittedName>
        <fullName evidence="5">MarR-family transcriptional regulator</fullName>
    </submittedName>
</protein>
<dbReference type="RefSeq" id="WP_010920249.1">
    <property type="nucleotide sequence ID" value="NC_011916.1"/>
</dbReference>
<sequence length="158" mass="16949">MWTMEEAAAFGALGERLGLQLHSTDVRIMAGLAARLTSLNVTPARATAIVYIALNAGCDQVTLGRALGINRASTMKAVDELEALGAIERRPGRDRRTNALHLTAAGEILRTRIEEATLAHDREAFAALTEEERAQFSRLLAKLRRGATVEAGAEAVEG</sequence>
<name>A0A0H3C962_CAUVN</name>
<keyword evidence="1" id="KW-0805">Transcription regulation</keyword>
<dbReference type="EMBL" id="CP001340">
    <property type="protein sequence ID" value="ACL95939.1"/>
    <property type="molecule type" value="Genomic_DNA"/>
</dbReference>
<proteinExistence type="predicted"/>
<dbReference type="PROSITE" id="PS50995">
    <property type="entry name" value="HTH_MARR_2"/>
    <property type="match status" value="1"/>
</dbReference>
<dbReference type="GO" id="GO:0003677">
    <property type="term" value="F:DNA binding"/>
    <property type="evidence" value="ECO:0007669"/>
    <property type="project" value="UniProtKB-KW"/>
</dbReference>
<dbReference type="RefSeq" id="YP_002517847.1">
    <property type="nucleotide sequence ID" value="NC_011916.1"/>
</dbReference>
<evidence type="ECO:0000259" key="4">
    <source>
        <dbReference type="PROSITE" id="PS50995"/>
    </source>
</evidence>
<dbReference type="SMR" id="A0A0H3C962"/>
<dbReference type="GeneID" id="7330626"/>
<dbReference type="GO" id="GO:0003700">
    <property type="term" value="F:DNA-binding transcription factor activity"/>
    <property type="evidence" value="ECO:0007669"/>
    <property type="project" value="InterPro"/>
</dbReference>
<dbReference type="SMART" id="SM00347">
    <property type="entry name" value="HTH_MARR"/>
    <property type="match status" value="1"/>
</dbReference>
<keyword evidence="3" id="KW-0804">Transcription</keyword>
<dbReference type="PATRIC" id="fig|565050.3.peg.2428"/>
<evidence type="ECO:0000256" key="2">
    <source>
        <dbReference type="ARBA" id="ARBA00023125"/>
    </source>
</evidence>
<organism evidence="5 6">
    <name type="scientific">Caulobacter vibrioides (strain NA1000 / CB15N)</name>
    <name type="common">Caulobacter crescentus</name>
    <dbReference type="NCBI Taxonomy" id="565050"/>
    <lineage>
        <taxon>Bacteria</taxon>
        <taxon>Pseudomonadati</taxon>
        <taxon>Pseudomonadota</taxon>
        <taxon>Alphaproteobacteria</taxon>
        <taxon>Caulobacterales</taxon>
        <taxon>Caulobacteraceae</taxon>
        <taxon>Caulobacter</taxon>
    </lineage>
</organism>
<evidence type="ECO:0000313" key="5">
    <source>
        <dbReference type="EMBL" id="ACL95939.1"/>
    </source>
</evidence>
<dbReference type="Pfam" id="PF12802">
    <property type="entry name" value="MarR_2"/>
    <property type="match status" value="1"/>
</dbReference>
<dbReference type="SUPFAM" id="SSF46785">
    <property type="entry name" value="Winged helix' DNA-binding domain"/>
    <property type="match status" value="1"/>
</dbReference>
<evidence type="ECO:0000256" key="3">
    <source>
        <dbReference type="ARBA" id="ARBA00023163"/>
    </source>
</evidence>
<evidence type="ECO:0000313" key="6">
    <source>
        <dbReference type="Proteomes" id="UP000001364"/>
    </source>
</evidence>
<evidence type="ECO:0000256" key="1">
    <source>
        <dbReference type="ARBA" id="ARBA00023015"/>
    </source>
</evidence>
<keyword evidence="2" id="KW-0238">DNA-binding</keyword>
<dbReference type="Gene3D" id="1.10.10.10">
    <property type="entry name" value="Winged helix-like DNA-binding domain superfamily/Winged helix DNA-binding domain"/>
    <property type="match status" value="1"/>
</dbReference>
<dbReference type="InterPro" id="IPR036388">
    <property type="entry name" value="WH-like_DNA-bd_sf"/>
</dbReference>
<feature type="domain" description="HTH marR-type" evidence="4">
    <location>
        <begin position="14"/>
        <end position="145"/>
    </location>
</feature>
<dbReference type="InterPro" id="IPR036390">
    <property type="entry name" value="WH_DNA-bd_sf"/>
</dbReference>
<dbReference type="PANTHER" id="PTHR42756">
    <property type="entry name" value="TRANSCRIPTIONAL REGULATOR, MARR"/>
    <property type="match status" value="1"/>
</dbReference>
<dbReference type="OrthoDB" id="8256382at2"/>
<accession>A0A0H3C962</accession>
<dbReference type="InterPro" id="IPR000835">
    <property type="entry name" value="HTH_MarR-typ"/>
</dbReference>